<evidence type="ECO:0000313" key="7">
    <source>
        <dbReference type="EMBL" id="MBK3493711.1"/>
    </source>
</evidence>
<evidence type="ECO:0000256" key="3">
    <source>
        <dbReference type="ARBA" id="ARBA00023002"/>
    </source>
</evidence>
<dbReference type="EC" id="1.3.1.76" evidence="2"/>
<evidence type="ECO:0000256" key="4">
    <source>
        <dbReference type="ARBA" id="ARBA00023027"/>
    </source>
</evidence>
<dbReference type="InterPro" id="IPR006367">
    <property type="entry name" value="Sirohaem_synthase_N"/>
</dbReference>
<organism evidence="7 8">
    <name type="scientific">Viridibacillus soli</name>
    <dbReference type="NCBI Taxonomy" id="2798301"/>
    <lineage>
        <taxon>Bacteria</taxon>
        <taxon>Bacillati</taxon>
        <taxon>Bacillota</taxon>
        <taxon>Bacilli</taxon>
        <taxon>Bacillales</taxon>
        <taxon>Caryophanaceae</taxon>
        <taxon>Viridibacillus</taxon>
    </lineage>
</organism>
<comment type="pathway">
    <text evidence="1">Porphyrin-containing compound metabolism; siroheme biosynthesis; sirohydrochlorin from precorrin-2: step 1/1.</text>
</comment>
<evidence type="ECO:0000313" key="8">
    <source>
        <dbReference type="Proteomes" id="UP000618943"/>
    </source>
</evidence>
<evidence type="ECO:0000256" key="6">
    <source>
        <dbReference type="ARBA" id="ARBA00047561"/>
    </source>
</evidence>
<dbReference type="Proteomes" id="UP000618943">
    <property type="component" value="Unassembled WGS sequence"/>
</dbReference>
<dbReference type="PANTHER" id="PTHR35330:SF1">
    <property type="entry name" value="SIROHEME BIOSYNTHESIS PROTEIN MET8"/>
    <property type="match status" value="1"/>
</dbReference>
<dbReference type="NCBIfam" id="TIGR01470">
    <property type="entry name" value="cysG_Nterm"/>
    <property type="match status" value="1"/>
</dbReference>
<dbReference type="SUPFAM" id="SSF75615">
    <property type="entry name" value="Siroheme synthase middle domains-like"/>
    <property type="match status" value="1"/>
</dbReference>
<evidence type="ECO:0000256" key="1">
    <source>
        <dbReference type="ARBA" id="ARBA00005010"/>
    </source>
</evidence>
<dbReference type="Gene3D" id="1.10.8.610">
    <property type="entry name" value="SirC, precorrin-2 dehydrogenase, C-terminal helical domain-like"/>
    <property type="match status" value="1"/>
</dbReference>
<evidence type="ECO:0000256" key="5">
    <source>
        <dbReference type="ARBA" id="ARBA00023244"/>
    </source>
</evidence>
<dbReference type="InterPro" id="IPR028161">
    <property type="entry name" value="Met8-like"/>
</dbReference>
<dbReference type="InterPro" id="IPR042518">
    <property type="entry name" value="SirC_C"/>
</dbReference>
<reference evidence="7 8" key="1">
    <citation type="submission" date="2020-12" db="EMBL/GenBank/DDBJ databases">
        <title>YIM B01967 draft genome.</title>
        <authorList>
            <person name="Yan X."/>
        </authorList>
    </citation>
    <scope>NUCLEOTIDE SEQUENCE [LARGE SCALE GENOMIC DNA]</scope>
    <source>
        <strain evidence="7 8">YIM B01967</strain>
    </source>
</reference>
<dbReference type="InterPro" id="IPR036291">
    <property type="entry name" value="NAD(P)-bd_dom_sf"/>
</dbReference>
<sequence>MTVYYPIMLQIKDKLCVVIGGGQVANRKVNSLLAAGALVTVISPTLHEKLQEKWRKQLLTWVEKSFEAADIQDAFCIIAATDQPSINAKVKENVLPHQLLNIVDDATASNFIVPATVRRGDLTIAVSTAGANPGLAKKVKEDLSLQFDDYYGDYVAFLQSARMDILANERNEVRKKQLLDALLQPEFLTLTKDGKMAERDELFQHYLKRGIAPWQ</sequence>
<dbReference type="SUPFAM" id="SSF51735">
    <property type="entry name" value="NAD(P)-binding Rossmann-fold domains"/>
    <property type="match status" value="1"/>
</dbReference>
<accession>A0ABS1H2R3</accession>
<dbReference type="PANTHER" id="PTHR35330">
    <property type="entry name" value="SIROHEME BIOSYNTHESIS PROTEIN MET8"/>
    <property type="match status" value="1"/>
</dbReference>
<keyword evidence="8" id="KW-1185">Reference proteome</keyword>
<protein>
    <recommendedName>
        <fullName evidence="2">precorrin-2 dehydrogenase</fullName>
        <ecNumber evidence="2">1.3.1.76</ecNumber>
    </recommendedName>
</protein>
<evidence type="ECO:0000256" key="2">
    <source>
        <dbReference type="ARBA" id="ARBA00012400"/>
    </source>
</evidence>
<comment type="caution">
    <text evidence="7">The sequence shown here is derived from an EMBL/GenBank/DDBJ whole genome shotgun (WGS) entry which is preliminary data.</text>
</comment>
<keyword evidence="4" id="KW-0520">NAD</keyword>
<keyword evidence="5" id="KW-0627">Porphyrin biosynthesis</keyword>
<dbReference type="Gene3D" id="3.40.50.720">
    <property type="entry name" value="NAD(P)-binding Rossmann-like Domain"/>
    <property type="match status" value="1"/>
</dbReference>
<proteinExistence type="predicted"/>
<dbReference type="EMBL" id="JAEOAH010000003">
    <property type="protein sequence ID" value="MBK3493711.1"/>
    <property type="molecule type" value="Genomic_DNA"/>
</dbReference>
<name>A0ABS1H2R3_9BACL</name>
<dbReference type="RefSeq" id="WP_200747755.1">
    <property type="nucleotide sequence ID" value="NZ_JAEOAH010000003.1"/>
</dbReference>
<comment type="catalytic activity">
    <reaction evidence="6">
        <text>precorrin-2 + NAD(+) = sirohydrochlorin + NADH + 2 H(+)</text>
        <dbReference type="Rhea" id="RHEA:15613"/>
        <dbReference type="ChEBI" id="CHEBI:15378"/>
        <dbReference type="ChEBI" id="CHEBI:57540"/>
        <dbReference type="ChEBI" id="CHEBI:57945"/>
        <dbReference type="ChEBI" id="CHEBI:58351"/>
        <dbReference type="ChEBI" id="CHEBI:58827"/>
        <dbReference type="EC" id="1.3.1.76"/>
    </reaction>
</comment>
<gene>
    <name evidence="7" type="ORF">JFL43_02325</name>
</gene>
<keyword evidence="3" id="KW-0560">Oxidoreductase</keyword>
<dbReference type="Pfam" id="PF13241">
    <property type="entry name" value="NAD_binding_7"/>
    <property type="match status" value="1"/>
</dbReference>